<keyword evidence="3 5" id="KW-0863">Zinc-finger</keyword>
<feature type="region of interest" description="Disordered" evidence="6">
    <location>
        <begin position="1330"/>
        <end position="1359"/>
    </location>
</feature>
<evidence type="ECO:0000259" key="7">
    <source>
        <dbReference type="PROSITE" id="PS50089"/>
    </source>
</evidence>
<dbReference type="InterPro" id="IPR018200">
    <property type="entry name" value="USP_CS"/>
</dbReference>
<dbReference type="PROSITE" id="PS00973">
    <property type="entry name" value="USP_2"/>
    <property type="match status" value="1"/>
</dbReference>
<feature type="compositionally biased region" description="Low complexity" evidence="6">
    <location>
        <begin position="1155"/>
        <end position="1165"/>
    </location>
</feature>
<feature type="compositionally biased region" description="Low complexity" evidence="6">
    <location>
        <begin position="1303"/>
        <end position="1317"/>
    </location>
</feature>
<dbReference type="Gene3D" id="3.30.40.10">
    <property type="entry name" value="Zinc/RING finger domain, C3HC4 (zinc finger)"/>
    <property type="match status" value="1"/>
</dbReference>
<feature type="compositionally biased region" description="Polar residues" evidence="6">
    <location>
        <begin position="49"/>
        <end position="60"/>
    </location>
</feature>
<sequence length="1967" mass="213003">MEVTSSSQAASSSSTHHGPLGSSHILPHSADDEAAGGEEGIDGLDTDDSNFNHGQHGSIGSSSLAHHHQLSLDVATPSSSLTIGVISPSPGVDGDNLNNAIDVGGTGMELVSYGPAFPPFYSSENTSYSKDIRDSKAVHGSCGLYNLGNTCFMNAGLQSLVSCAPLVKFFCENYMLTDSNRHTLTAHFHLLLCKMWSGQFSVVHPRKFKDFLGMYHSQFEDYRQHDCQEFLALLLDTLHEQLNKAVTGLFQGSSIMQLPALAETTLQSSHNECADQSSSEVYNSNITLNNKDQIEERQHDSNEDEALVLPKIGSSLQTNKVNSVITSCVKEMGTSDQSPASPLSEGSPASEVSMLESVLTSPSSLADSASSSKSPERSVVQSASEKGGEVIEEEEVIISSTFPPLQQHTSKSNIDDVTSSDCGVLLVKPSLKRVSSGSSMSTSYGQLVLHSEDSNHSSLSAHSTDSEQSSAFKRLKIETTELGRNSSSNNSSHLKEYVTSSSDCSKKIIGMGKDKASLLLDGAGVCFGEHSIGGKSHSEADGVSAGLAISPIHDLNVIDNMVSSCQDQSVYSSGSTLRRQSPKQKADSASAALQQPMSPLHLSCLDDFYSKETKTLNTNVQVSEFPQEITADSEKFVKVDNRNRPPSKEVNILQEAIGEENKTDKVLIGESLGSGVKDINLYAQSSNASVVKPCKNVDLNVLHNSLEEVSSLGEQSTKLSFVYQAMESNVVDKDSGTLLKPGEVSLAGVTSNISGIKFDENEKNVQMQAYSKFNTTPVRSNIREDLSNTVADTNSMEVDEVELLESSDDDDLELVPSSHTSTVEACSSVPNCLRHNCHLSEVKMATSAWEEYHARNDSVVVSTFQGQFRSTVVCSECSHVSVTYEPFMYLSLPIPHAMDLQICVTYISECKPPIKYLLNMLKTDKVSAAKLQLNQLLGKAVDEDMVMAEVLDSHISRILDNNVLLKYVNTFNRKIYAFEVITSTSCSFEISTTNPDGAAECVVSSVSLLKEHESSLSKSRLGQVVTQDCRETSNQSFDSVIVNSPSSRDALEGMLSDSEGCEAEYLTFSSSSQIERQAEASTATYSSLPGDSGDGDFGQCLPSSSAEKFQGNSWFMGDCVGASRLPCTYDEDYDKDDDDAGDTLLSKPGKRSSTHKSSSSKISSSLPILERQSPRNYVVDTSHSSSPPSQFWIDEQDLHKTEKTKTLLDEDEDNEADAGPVGDLTPSDIYSSEDVKGGKIDISTSDKVSLFGNETAKGGELETKAWYSQPHTSPSSSVTATTSTTTVSSSSNNHHQPYRDQVSSSQNGSKSSPHSPSFCPGVCMKSDRNYTDASSSCGGSGHLSRSCPSPKNFSEVRGPEEEATLLGAVAKLSENPGSYFLQSRRIADYEEEDFYSDQGDESSSKDVAIAPVHSDDQSRVERECEDPDWPNTFPVHNFTASDLPQASLSDQWKSCAICLEDLLDAELLTHVMCDGVFCQNCLEMSVKHTADISAFNCPICLHPANMCEDFVPLASASASRPKIRTVQICVAFRRSVKDNTGTTLLQLFGHPNIVHLPNLTTGQALYSLLNGLISPFIPVYSILLTDGQGLRCSRCPYSVHCSGCQVSREACELNLQPSDCLTVHVSQDLTADQLNDLQLVHDDATMAGLRSSEPTTIMDCFGAFTQSELLDEHNPWFCPRCERNQCAKKTMTVWRYPDNLIIHLKRFVYQDLSSTKVDAKVVFPQEGMDVRGFLSGPSTVGLLYDLHSIICHMGGASAGHYTCFTRHPLTHQWYYYNDESVTAQEPGESEFTSGYVLFYQRQGTEVEFTVPENTPCLDDDQSDGAIPLGPPTSSAASKNVTTCAASLAETAITTTKPQPRAGAFPSSSISASVYGDDEEDDYDNEQRCLPCDEDDDSSLTVHFGSSFPSSGQISNVSSAHADGVDHCEAREEAGGEVSSVNDGDDLLTPSEISNHSFVEPDSTFSFI</sequence>
<dbReference type="SUPFAM" id="SSF54001">
    <property type="entry name" value="Cysteine proteinases"/>
    <property type="match status" value="2"/>
</dbReference>
<comment type="caution">
    <text evidence="9">The sequence shown here is derived from an EMBL/GenBank/DDBJ whole genome shotgun (WGS) entry which is preliminary data.</text>
</comment>
<organism evidence="9 10">
    <name type="scientific">Elysia crispata</name>
    <name type="common">lettuce slug</name>
    <dbReference type="NCBI Taxonomy" id="231223"/>
    <lineage>
        <taxon>Eukaryota</taxon>
        <taxon>Metazoa</taxon>
        <taxon>Spiralia</taxon>
        <taxon>Lophotrochozoa</taxon>
        <taxon>Mollusca</taxon>
        <taxon>Gastropoda</taxon>
        <taxon>Heterobranchia</taxon>
        <taxon>Euthyneura</taxon>
        <taxon>Panpulmonata</taxon>
        <taxon>Sacoglossa</taxon>
        <taxon>Placobranchoidea</taxon>
        <taxon>Plakobranchidae</taxon>
        <taxon>Elysia</taxon>
    </lineage>
</organism>
<dbReference type="CDD" id="cd02674">
    <property type="entry name" value="Peptidase_C19R"/>
    <property type="match status" value="1"/>
</dbReference>
<dbReference type="PROSITE" id="PS50235">
    <property type="entry name" value="USP_3"/>
    <property type="match status" value="1"/>
</dbReference>
<accession>A0AAE0Z5C0</accession>
<dbReference type="EC" id="3.4.19.12" evidence="2"/>
<feature type="compositionally biased region" description="Low complexity" evidence="6">
    <location>
        <begin position="361"/>
        <end position="382"/>
    </location>
</feature>
<dbReference type="InterPro" id="IPR038765">
    <property type="entry name" value="Papain-like_cys_pep_sf"/>
</dbReference>
<evidence type="ECO:0000256" key="6">
    <source>
        <dbReference type="SAM" id="MobiDB-lite"/>
    </source>
</evidence>
<dbReference type="EMBL" id="JAWDGP010004589">
    <property type="protein sequence ID" value="KAK3763208.1"/>
    <property type="molecule type" value="Genomic_DNA"/>
</dbReference>
<dbReference type="GO" id="GO:0016579">
    <property type="term" value="P:protein deubiquitination"/>
    <property type="evidence" value="ECO:0007669"/>
    <property type="project" value="InterPro"/>
</dbReference>
<feature type="compositionally biased region" description="Basic and acidic residues" evidence="6">
    <location>
        <begin position="1196"/>
        <end position="1208"/>
    </location>
</feature>
<comment type="catalytic activity">
    <reaction evidence="1">
        <text>Thiol-dependent hydrolysis of ester, thioester, amide, peptide and isopeptide bonds formed by the C-terminal Gly of ubiquitin (a 76-residue protein attached to proteins as an intracellular targeting signal).</text>
        <dbReference type="EC" id="3.4.19.12"/>
    </reaction>
</comment>
<feature type="compositionally biased region" description="Polar residues" evidence="6">
    <location>
        <begin position="1950"/>
        <end position="1967"/>
    </location>
</feature>
<evidence type="ECO:0000256" key="1">
    <source>
        <dbReference type="ARBA" id="ARBA00000707"/>
    </source>
</evidence>
<name>A0AAE0Z5C0_9GAST</name>
<dbReference type="PANTHER" id="PTHR21646">
    <property type="entry name" value="UBIQUITIN CARBOXYL-TERMINAL HYDROLASE"/>
    <property type="match status" value="1"/>
</dbReference>
<protein>
    <recommendedName>
        <fullName evidence="2">ubiquitinyl hydrolase 1</fullName>
        <ecNumber evidence="2">3.4.19.12</ecNumber>
    </recommendedName>
</protein>
<proteinExistence type="predicted"/>
<feature type="domain" description="USP" evidence="8">
    <location>
        <begin position="142"/>
        <end position="1802"/>
    </location>
</feature>
<feature type="region of interest" description="Disordered" evidence="6">
    <location>
        <begin position="1265"/>
        <end position="1317"/>
    </location>
</feature>
<keyword evidence="10" id="KW-1185">Reference proteome</keyword>
<feature type="compositionally biased region" description="Acidic residues" evidence="6">
    <location>
        <begin position="32"/>
        <end position="48"/>
    </location>
</feature>
<dbReference type="GO" id="GO:0008270">
    <property type="term" value="F:zinc ion binding"/>
    <property type="evidence" value="ECO:0007669"/>
    <property type="project" value="UniProtKB-KW"/>
</dbReference>
<feature type="region of interest" description="Disordered" evidence="6">
    <location>
        <begin position="573"/>
        <end position="593"/>
    </location>
</feature>
<feature type="region of interest" description="Disordered" evidence="6">
    <location>
        <begin position="332"/>
        <end position="392"/>
    </location>
</feature>
<dbReference type="GO" id="GO:0004843">
    <property type="term" value="F:cysteine-type deubiquitinase activity"/>
    <property type="evidence" value="ECO:0007669"/>
    <property type="project" value="UniProtKB-EC"/>
</dbReference>
<dbReference type="Pfam" id="PF00443">
    <property type="entry name" value="UCH"/>
    <property type="match status" value="2"/>
</dbReference>
<dbReference type="InterPro" id="IPR001841">
    <property type="entry name" value="Znf_RING"/>
</dbReference>
<feature type="region of interest" description="Disordered" evidence="6">
    <location>
        <begin position="1931"/>
        <end position="1967"/>
    </location>
</feature>
<feature type="compositionally biased region" description="Low complexity" evidence="6">
    <location>
        <begin position="1"/>
        <end position="14"/>
    </location>
</feature>
<feature type="region of interest" description="Disordered" evidence="6">
    <location>
        <begin position="1"/>
        <end position="63"/>
    </location>
</feature>
<dbReference type="SUPFAM" id="SSF57850">
    <property type="entry name" value="RING/U-box"/>
    <property type="match status" value="1"/>
</dbReference>
<evidence type="ECO:0000256" key="2">
    <source>
        <dbReference type="ARBA" id="ARBA00012759"/>
    </source>
</evidence>
<evidence type="ECO:0000256" key="3">
    <source>
        <dbReference type="ARBA" id="ARBA00022771"/>
    </source>
</evidence>
<dbReference type="InterPro" id="IPR028889">
    <property type="entry name" value="USP"/>
</dbReference>
<dbReference type="InterPro" id="IPR001394">
    <property type="entry name" value="Peptidase_C19_UCH"/>
</dbReference>
<evidence type="ECO:0000313" key="10">
    <source>
        <dbReference type="Proteomes" id="UP001283361"/>
    </source>
</evidence>
<dbReference type="PROSITE" id="PS50089">
    <property type="entry name" value="ZF_RING_2"/>
    <property type="match status" value="1"/>
</dbReference>
<evidence type="ECO:0000256" key="5">
    <source>
        <dbReference type="PROSITE-ProRule" id="PRU00175"/>
    </source>
</evidence>
<evidence type="ECO:0000313" key="9">
    <source>
        <dbReference type="EMBL" id="KAK3763208.1"/>
    </source>
</evidence>
<dbReference type="InterPro" id="IPR050185">
    <property type="entry name" value="Ub_carboxyl-term_hydrolase"/>
</dbReference>
<dbReference type="Gene3D" id="3.90.70.10">
    <property type="entry name" value="Cysteine proteinases"/>
    <property type="match status" value="3"/>
</dbReference>
<gene>
    <name evidence="9" type="ORF">RRG08_052543</name>
</gene>
<keyword evidence="4" id="KW-0862">Zinc</keyword>
<reference evidence="9" key="1">
    <citation type="journal article" date="2023" name="G3 (Bethesda)">
        <title>A reference genome for the long-term kleptoplast-retaining sea slug Elysia crispata morphotype clarki.</title>
        <authorList>
            <person name="Eastman K.E."/>
            <person name="Pendleton A.L."/>
            <person name="Shaikh M.A."/>
            <person name="Suttiyut T."/>
            <person name="Ogas R."/>
            <person name="Tomko P."/>
            <person name="Gavelis G."/>
            <person name="Widhalm J.R."/>
            <person name="Wisecaver J.H."/>
        </authorList>
    </citation>
    <scope>NUCLEOTIDE SEQUENCE</scope>
    <source>
        <strain evidence="9">ECLA1</strain>
    </source>
</reference>
<feature type="compositionally biased region" description="Polar residues" evidence="6">
    <location>
        <begin position="1179"/>
        <end position="1189"/>
    </location>
</feature>
<dbReference type="Proteomes" id="UP001283361">
    <property type="component" value="Unassembled WGS sequence"/>
</dbReference>
<feature type="compositionally biased region" description="Low complexity" evidence="6">
    <location>
        <begin position="1272"/>
        <end position="1291"/>
    </location>
</feature>
<dbReference type="PANTHER" id="PTHR21646:SF35">
    <property type="match status" value="1"/>
</dbReference>
<evidence type="ECO:0000259" key="8">
    <source>
        <dbReference type="PROSITE" id="PS50235"/>
    </source>
</evidence>
<dbReference type="PROSITE" id="PS00972">
    <property type="entry name" value="USP_1"/>
    <property type="match status" value="1"/>
</dbReference>
<dbReference type="InterPro" id="IPR013083">
    <property type="entry name" value="Znf_RING/FYVE/PHD"/>
</dbReference>
<feature type="region of interest" description="Disordered" evidence="6">
    <location>
        <begin position="1856"/>
        <end position="1885"/>
    </location>
</feature>
<feature type="region of interest" description="Disordered" evidence="6">
    <location>
        <begin position="1140"/>
        <end position="1239"/>
    </location>
</feature>
<feature type="domain" description="RING-type" evidence="7">
    <location>
        <begin position="1455"/>
        <end position="1500"/>
    </location>
</feature>
<keyword evidence="3 5" id="KW-0479">Metal-binding</keyword>
<evidence type="ECO:0000256" key="4">
    <source>
        <dbReference type="ARBA" id="ARBA00022833"/>
    </source>
</evidence>